<accession>A0ABN3WIF2</accession>
<name>A0ABN3WIF2_STRTU</name>
<dbReference type="SMART" id="SM00421">
    <property type="entry name" value="HTH_LUXR"/>
    <property type="match status" value="1"/>
</dbReference>
<dbReference type="Pfam" id="PF00072">
    <property type="entry name" value="Response_reg"/>
    <property type="match status" value="1"/>
</dbReference>
<dbReference type="InterPro" id="IPR000792">
    <property type="entry name" value="Tscrpt_reg_LuxR_C"/>
</dbReference>
<feature type="modified residue" description="4-aspartylphosphate" evidence="5">
    <location>
        <position position="60"/>
    </location>
</feature>
<evidence type="ECO:0000256" key="3">
    <source>
        <dbReference type="ARBA" id="ARBA00023125"/>
    </source>
</evidence>
<dbReference type="SUPFAM" id="SSF52172">
    <property type="entry name" value="CheY-like"/>
    <property type="match status" value="1"/>
</dbReference>
<dbReference type="Proteomes" id="UP001501102">
    <property type="component" value="Unassembled WGS sequence"/>
</dbReference>
<evidence type="ECO:0000256" key="1">
    <source>
        <dbReference type="ARBA" id="ARBA00022553"/>
    </source>
</evidence>
<evidence type="ECO:0000256" key="5">
    <source>
        <dbReference type="PROSITE-ProRule" id="PRU00169"/>
    </source>
</evidence>
<protein>
    <submittedName>
        <fullName evidence="9">Response regulator transcription factor</fullName>
    </submittedName>
</protein>
<dbReference type="InterPro" id="IPR039420">
    <property type="entry name" value="WalR-like"/>
</dbReference>
<proteinExistence type="predicted"/>
<evidence type="ECO:0000259" key="7">
    <source>
        <dbReference type="PROSITE" id="PS50043"/>
    </source>
</evidence>
<dbReference type="PROSITE" id="PS50110">
    <property type="entry name" value="RESPONSE_REGULATORY"/>
    <property type="match status" value="1"/>
</dbReference>
<dbReference type="EMBL" id="BAAAXZ010000038">
    <property type="protein sequence ID" value="GAA2916571.1"/>
    <property type="molecule type" value="Genomic_DNA"/>
</dbReference>
<keyword evidence="2" id="KW-0805">Transcription regulation</keyword>
<dbReference type="Gene3D" id="3.40.50.2300">
    <property type="match status" value="1"/>
</dbReference>
<feature type="compositionally biased region" description="Gly residues" evidence="6">
    <location>
        <begin position="216"/>
        <end position="232"/>
    </location>
</feature>
<gene>
    <name evidence="9" type="ORF">GCM10020221_10650</name>
</gene>
<evidence type="ECO:0000256" key="6">
    <source>
        <dbReference type="SAM" id="MobiDB-lite"/>
    </source>
</evidence>
<evidence type="ECO:0000256" key="2">
    <source>
        <dbReference type="ARBA" id="ARBA00023015"/>
    </source>
</evidence>
<keyword evidence="3" id="KW-0238">DNA-binding</keyword>
<keyword evidence="4" id="KW-0804">Transcription</keyword>
<organism evidence="9 10">
    <name type="scientific">Streptomyces thioluteus</name>
    <dbReference type="NCBI Taxonomy" id="66431"/>
    <lineage>
        <taxon>Bacteria</taxon>
        <taxon>Bacillati</taxon>
        <taxon>Actinomycetota</taxon>
        <taxon>Actinomycetes</taxon>
        <taxon>Kitasatosporales</taxon>
        <taxon>Streptomycetaceae</taxon>
        <taxon>Streptomyces</taxon>
    </lineage>
</organism>
<dbReference type="RefSeq" id="WP_344961130.1">
    <property type="nucleotide sequence ID" value="NZ_BAAAXZ010000038.1"/>
</dbReference>
<dbReference type="PRINTS" id="PR00038">
    <property type="entry name" value="HTHLUXR"/>
</dbReference>
<dbReference type="PANTHER" id="PTHR43214:SF24">
    <property type="entry name" value="TRANSCRIPTIONAL REGULATORY PROTEIN NARL-RELATED"/>
    <property type="match status" value="1"/>
</dbReference>
<dbReference type="InterPro" id="IPR011006">
    <property type="entry name" value="CheY-like_superfamily"/>
</dbReference>
<dbReference type="InterPro" id="IPR001789">
    <property type="entry name" value="Sig_transdc_resp-reg_receiver"/>
</dbReference>
<dbReference type="InterPro" id="IPR058245">
    <property type="entry name" value="NreC/VraR/RcsB-like_REC"/>
</dbReference>
<dbReference type="CDD" id="cd17535">
    <property type="entry name" value="REC_NarL-like"/>
    <property type="match status" value="1"/>
</dbReference>
<dbReference type="PANTHER" id="PTHR43214">
    <property type="entry name" value="TWO-COMPONENT RESPONSE REGULATOR"/>
    <property type="match status" value="1"/>
</dbReference>
<dbReference type="PROSITE" id="PS00622">
    <property type="entry name" value="HTH_LUXR_1"/>
    <property type="match status" value="1"/>
</dbReference>
<reference evidence="9 10" key="1">
    <citation type="journal article" date="2019" name="Int. J. Syst. Evol. Microbiol.">
        <title>The Global Catalogue of Microorganisms (GCM) 10K type strain sequencing project: providing services to taxonomists for standard genome sequencing and annotation.</title>
        <authorList>
            <consortium name="The Broad Institute Genomics Platform"/>
            <consortium name="The Broad Institute Genome Sequencing Center for Infectious Disease"/>
            <person name="Wu L."/>
            <person name="Ma J."/>
        </authorList>
    </citation>
    <scope>NUCLEOTIDE SEQUENCE [LARGE SCALE GENOMIC DNA]</scope>
    <source>
        <strain evidence="9 10">JCM 4087</strain>
    </source>
</reference>
<comment type="caution">
    <text evidence="9">The sequence shown here is derived from an EMBL/GenBank/DDBJ whole genome shotgun (WGS) entry which is preliminary data.</text>
</comment>
<keyword evidence="1 5" id="KW-0597">Phosphoprotein</keyword>
<feature type="region of interest" description="Disordered" evidence="6">
    <location>
        <begin position="213"/>
        <end position="232"/>
    </location>
</feature>
<feature type="domain" description="HTH luxR-type" evidence="7">
    <location>
        <begin position="151"/>
        <end position="216"/>
    </location>
</feature>
<keyword evidence="10" id="KW-1185">Reference proteome</keyword>
<sequence length="232" mass="24471">MSEEEARPPRVLICDDHPLFRSGLKAALEGAGAAVVAEAETGAEALDAVARQRPDAVVMDLSLPDASGIDVTRRLTERHPGLPVLMLTMSDDDGSLLAALQAGARGYLVKGAGADEVLHAVRTVAAGGAVFGPDTAARLTEVFRHGLRHDAEQLFPSLTAREVEILELISRGLDNRHIARHLVLSEKTVRNHVSHVFDKLQVTSRAEAVARARDAGLGGEGPGDGEVPGDGH</sequence>
<evidence type="ECO:0000256" key="4">
    <source>
        <dbReference type="ARBA" id="ARBA00023163"/>
    </source>
</evidence>
<dbReference type="Pfam" id="PF00196">
    <property type="entry name" value="GerE"/>
    <property type="match status" value="1"/>
</dbReference>
<feature type="domain" description="Response regulatory" evidence="8">
    <location>
        <begin position="10"/>
        <end position="125"/>
    </location>
</feature>
<dbReference type="PROSITE" id="PS50043">
    <property type="entry name" value="HTH_LUXR_2"/>
    <property type="match status" value="1"/>
</dbReference>
<evidence type="ECO:0000313" key="9">
    <source>
        <dbReference type="EMBL" id="GAA2916571.1"/>
    </source>
</evidence>
<evidence type="ECO:0000313" key="10">
    <source>
        <dbReference type="Proteomes" id="UP001501102"/>
    </source>
</evidence>
<dbReference type="CDD" id="cd06170">
    <property type="entry name" value="LuxR_C_like"/>
    <property type="match status" value="1"/>
</dbReference>
<evidence type="ECO:0000259" key="8">
    <source>
        <dbReference type="PROSITE" id="PS50110"/>
    </source>
</evidence>
<dbReference type="SMART" id="SM00448">
    <property type="entry name" value="REC"/>
    <property type="match status" value="1"/>
</dbReference>